<sequence length="129" mass="14417">SATPDILQNQIVFLENRILKYAFKSTDLVMGKAAQQSTLEMSKIDRTVLEQLTKMNKLRKYNYDRFFKALGELVGVNITTELPLPPIDQFQIDNLEADLAVKRGQAASQMAVAQNASITSQNEPVVEGE</sequence>
<feature type="non-terminal residue" evidence="1">
    <location>
        <position position="1"/>
    </location>
</feature>
<proteinExistence type="predicted"/>
<accession>A0ABT2HC46</accession>
<organism evidence="1 2">
    <name type="scientific">Herbiconiux daphne</name>
    <dbReference type="NCBI Taxonomy" id="2970914"/>
    <lineage>
        <taxon>Bacteria</taxon>
        <taxon>Bacillati</taxon>
        <taxon>Actinomycetota</taxon>
        <taxon>Actinomycetes</taxon>
        <taxon>Micrococcales</taxon>
        <taxon>Microbacteriaceae</taxon>
        <taxon>Herbiconiux</taxon>
    </lineage>
</organism>
<comment type="caution">
    <text evidence="1">The sequence shown here is derived from an EMBL/GenBank/DDBJ whole genome shotgun (WGS) entry which is preliminary data.</text>
</comment>
<gene>
    <name evidence="1" type="ORF">N1032_27765</name>
</gene>
<dbReference type="EMBL" id="JANLCJ010000797">
    <property type="protein sequence ID" value="MCS5737533.1"/>
    <property type="molecule type" value="Genomic_DNA"/>
</dbReference>
<dbReference type="Proteomes" id="UP001165586">
    <property type="component" value="Unassembled WGS sequence"/>
</dbReference>
<evidence type="ECO:0000313" key="2">
    <source>
        <dbReference type="Proteomes" id="UP001165586"/>
    </source>
</evidence>
<reference evidence="1" key="1">
    <citation type="submission" date="2022-08" db="EMBL/GenBank/DDBJ databases">
        <authorList>
            <person name="Deng Y."/>
            <person name="Han X.-F."/>
            <person name="Zhang Y.-Q."/>
        </authorList>
    </citation>
    <scope>NUCLEOTIDE SEQUENCE</scope>
    <source>
        <strain evidence="1">CPCC 203386</strain>
    </source>
</reference>
<dbReference type="RefSeq" id="WP_259543958.1">
    <property type="nucleotide sequence ID" value="NZ_JANLCJ010000797.1"/>
</dbReference>
<protein>
    <submittedName>
        <fullName evidence="1">Uncharacterized protein</fullName>
    </submittedName>
</protein>
<evidence type="ECO:0000313" key="1">
    <source>
        <dbReference type="EMBL" id="MCS5737533.1"/>
    </source>
</evidence>
<keyword evidence="2" id="KW-1185">Reference proteome</keyword>
<name>A0ABT2HC46_9MICO</name>